<keyword evidence="4 6" id="KW-0132">Cell division</keyword>
<dbReference type="PROSITE" id="PS01135">
    <property type="entry name" value="FTSZ_2"/>
    <property type="match status" value="1"/>
</dbReference>
<gene>
    <name evidence="4" type="primary">ftsZ</name>
    <name evidence="10" type="ORF">SAMN05444359_107112</name>
</gene>
<keyword evidence="4" id="KW-0963">Cytoplasm</keyword>
<reference evidence="11" key="1">
    <citation type="submission" date="2016-10" db="EMBL/GenBank/DDBJ databases">
        <authorList>
            <person name="Varghese N."/>
            <person name="Submissions S."/>
        </authorList>
    </citation>
    <scope>NUCLEOTIDE SEQUENCE [LARGE SCALE GENOMIC DNA]</scope>
    <source>
        <strain evidence="11">DSM 24740</strain>
    </source>
</reference>
<dbReference type="FunFam" id="3.40.50.1440:FF:000001">
    <property type="entry name" value="Cell division protein FtsZ"/>
    <property type="match status" value="1"/>
</dbReference>
<sequence length="494" mass="54412">MTIDFPQGEAPIIKVIGVGGGGSNAVNHMYSQGIIGVDFAICNTDHQAMEMSPVPTKMQLGPNLTEGRGAGSKPTVGKLACEESIEEVKKYLNNNCRMLFVTAGMGGGTGTGAAPIIAKTAREMGILTVGIVTLPFTFEGRRRANNGMEGLQELKENVDTLIVVSNDKLRQIHGNLNLSEAFSKADNILTTAARGIAEIITVPGYVNVDFEDVNTVMRESGVAIMGTATAEGDDRARQAVDQALHSPLLEDNDIRGARHILLNITSGTKEVTMDEIFEITEFVQEEAGYGTDLIWGNCYDESLGEGLSVTVIATGFGDKKSINTASGSDRKVVHLDRDKSGTEQEPQKRVSLEDITGESDPVGYTKNDGNTPTFEFEDIEEAKARLRSRQRDTPSFTNSYIQNEEEARREAQRQEMEARDRERREALRNRTELPKLSNPKVVNELENQPAYLRRNISLDNVAPSDQPEMSRWSISDNEEMPLRRDNRYLHDNVD</sequence>
<dbReference type="SUPFAM" id="SSF52490">
    <property type="entry name" value="Tubulin nucleotide-binding domain-like"/>
    <property type="match status" value="1"/>
</dbReference>
<feature type="compositionally biased region" description="Polar residues" evidence="7">
    <location>
        <begin position="393"/>
        <end position="402"/>
    </location>
</feature>
<dbReference type="SMART" id="SM00865">
    <property type="entry name" value="Tubulin_C"/>
    <property type="match status" value="1"/>
</dbReference>
<feature type="region of interest" description="Disordered" evidence="7">
    <location>
        <begin position="336"/>
        <end position="373"/>
    </location>
</feature>
<dbReference type="GO" id="GO:0043093">
    <property type="term" value="P:FtsZ-dependent cytokinesis"/>
    <property type="evidence" value="ECO:0007669"/>
    <property type="project" value="UniProtKB-UniRule"/>
</dbReference>
<dbReference type="InterPro" id="IPR018316">
    <property type="entry name" value="Tubulin/FtsZ_2-layer-sand-dom"/>
</dbReference>
<proteinExistence type="inferred from homology"/>
<dbReference type="InParanoid" id="A0A1H9EMB9"/>
<dbReference type="EMBL" id="FOFB01000007">
    <property type="protein sequence ID" value="SEQ26158.1"/>
    <property type="molecule type" value="Genomic_DNA"/>
</dbReference>
<feature type="domain" description="Tubulin/FtsZ GTPase" evidence="8">
    <location>
        <begin position="12"/>
        <end position="204"/>
    </location>
</feature>
<comment type="subcellular location">
    <subcellularLocation>
        <location evidence="4">Cytoplasm</location>
    </subcellularLocation>
    <text evidence="4">Assembles at midcell at the inner surface of the cytoplasmic membrane.</text>
</comment>
<evidence type="ECO:0000256" key="7">
    <source>
        <dbReference type="SAM" id="MobiDB-lite"/>
    </source>
</evidence>
<feature type="region of interest" description="Disordered" evidence="7">
    <location>
        <begin position="385"/>
        <end position="434"/>
    </location>
</feature>
<dbReference type="CDD" id="cd02201">
    <property type="entry name" value="FtsZ_type1"/>
    <property type="match status" value="1"/>
</dbReference>
<dbReference type="Gene3D" id="3.40.50.1440">
    <property type="entry name" value="Tubulin/FtsZ, GTPase domain"/>
    <property type="match status" value="1"/>
</dbReference>
<dbReference type="NCBIfam" id="TIGR00065">
    <property type="entry name" value="ftsZ"/>
    <property type="match status" value="1"/>
</dbReference>
<feature type="compositionally biased region" description="Basic and acidic residues" evidence="7">
    <location>
        <begin position="336"/>
        <end position="352"/>
    </location>
</feature>
<dbReference type="SMART" id="SM00864">
    <property type="entry name" value="Tubulin"/>
    <property type="match status" value="1"/>
</dbReference>
<comment type="similarity">
    <text evidence="1 4 6">Belongs to the FtsZ family.</text>
</comment>
<evidence type="ECO:0000313" key="11">
    <source>
        <dbReference type="Proteomes" id="UP000199021"/>
    </source>
</evidence>
<dbReference type="RefSeq" id="WP_090167226.1">
    <property type="nucleotide sequence ID" value="NZ_FOFB01000007.1"/>
</dbReference>
<dbReference type="InterPro" id="IPR037103">
    <property type="entry name" value="Tubulin/FtsZ-like_C"/>
</dbReference>
<evidence type="ECO:0000256" key="2">
    <source>
        <dbReference type="ARBA" id="ARBA00022741"/>
    </source>
</evidence>
<keyword evidence="11" id="KW-1185">Reference proteome</keyword>
<dbReference type="Gene3D" id="3.30.1330.20">
    <property type="entry name" value="Tubulin/FtsZ, C-terminal domain"/>
    <property type="match status" value="1"/>
</dbReference>
<evidence type="ECO:0000259" key="9">
    <source>
        <dbReference type="SMART" id="SM00865"/>
    </source>
</evidence>
<evidence type="ECO:0000259" key="8">
    <source>
        <dbReference type="SMART" id="SM00864"/>
    </source>
</evidence>
<feature type="binding site" evidence="4">
    <location>
        <begin position="20"/>
        <end position="24"/>
    </location>
    <ligand>
        <name>GTP</name>
        <dbReference type="ChEBI" id="CHEBI:37565"/>
    </ligand>
</feature>
<dbReference type="GO" id="GO:0051258">
    <property type="term" value="P:protein polymerization"/>
    <property type="evidence" value="ECO:0007669"/>
    <property type="project" value="UniProtKB-UniRule"/>
</dbReference>
<dbReference type="PANTHER" id="PTHR30314:SF3">
    <property type="entry name" value="MITOCHONDRIAL DIVISION PROTEIN FSZA"/>
    <property type="match status" value="1"/>
</dbReference>
<evidence type="ECO:0000256" key="3">
    <source>
        <dbReference type="ARBA" id="ARBA00023134"/>
    </source>
</evidence>
<dbReference type="Pfam" id="PF12327">
    <property type="entry name" value="FtsZ_C"/>
    <property type="match status" value="1"/>
</dbReference>
<keyword evidence="2 4" id="KW-0547">Nucleotide-binding</keyword>
<accession>A0A1H9EMB9</accession>
<dbReference type="InterPro" id="IPR008280">
    <property type="entry name" value="Tub_FtsZ_C"/>
</dbReference>
<organism evidence="10 11">
    <name type="scientific">Neolewinella agarilytica</name>
    <dbReference type="NCBI Taxonomy" id="478744"/>
    <lineage>
        <taxon>Bacteria</taxon>
        <taxon>Pseudomonadati</taxon>
        <taxon>Bacteroidota</taxon>
        <taxon>Saprospiria</taxon>
        <taxon>Saprospirales</taxon>
        <taxon>Lewinellaceae</taxon>
        <taxon>Neolewinella</taxon>
    </lineage>
</organism>
<dbReference type="Pfam" id="PF00091">
    <property type="entry name" value="Tubulin"/>
    <property type="match status" value="1"/>
</dbReference>
<name>A0A1H9EMB9_9BACT</name>
<dbReference type="GO" id="GO:0005737">
    <property type="term" value="C:cytoplasm"/>
    <property type="evidence" value="ECO:0007669"/>
    <property type="project" value="UniProtKB-SubCell"/>
</dbReference>
<comment type="function">
    <text evidence="4 6">Essential cell division protein that forms a contractile ring structure (Z ring) at the future cell division site. The regulation of the ring assembly controls the timing and the location of cell division. One of the functions of the FtsZ ring is to recruit other cell division proteins to the septum to produce a new cell wall between the dividing cells. Binds GTP and shows GTPase activity.</text>
</comment>
<feature type="binding site" evidence="4">
    <location>
        <position position="139"/>
    </location>
    <ligand>
        <name>GTP</name>
        <dbReference type="ChEBI" id="CHEBI:37565"/>
    </ligand>
</feature>
<feature type="domain" description="Tubulin/FtsZ 2-layer sandwich" evidence="9">
    <location>
        <begin position="206"/>
        <end position="325"/>
    </location>
</feature>
<evidence type="ECO:0000313" key="10">
    <source>
        <dbReference type="EMBL" id="SEQ26158.1"/>
    </source>
</evidence>
<keyword evidence="4 6" id="KW-0131">Cell cycle</keyword>
<evidence type="ECO:0000256" key="1">
    <source>
        <dbReference type="ARBA" id="ARBA00009690"/>
    </source>
</evidence>
<feature type="binding site" evidence="4">
    <location>
        <begin position="108"/>
        <end position="110"/>
    </location>
    <ligand>
        <name>GTP</name>
        <dbReference type="ChEBI" id="CHEBI:37565"/>
    </ligand>
</feature>
<dbReference type="InterPro" id="IPR024757">
    <property type="entry name" value="FtsZ_C"/>
</dbReference>
<feature type="region of interest" description="Disordered" evidence="7">
    <location>
        <begin position="456"/>
        <end position="494"/>
    </location>
</feature>
<evidence type="ECO:0000256" key="6">
    <source>
        <dbReference type="RuleBase" id="RU000631"/>
    </source>
</evidence>
<evidence type="ECO:0000256" key="4">
    <source>
        <dbReference type="HAMAP-Rule" id="MF_00909"/>
    </source>
</evidence>
<dbReference type="PANTHER" id="PTHR30314">
    <property type="entry name" value="CELL DIVISION PROTEIN FTSZ-RELATED"/>
    <property type="match status" value="1"/>
</dbReference>
<dbReference type="FunCoup" id="A0A1H9EMB9">
    <property type="interactions" value="460"/>
</dbReference>
<evidence type="ECO:0000256" key="5">
    <source>
        <dbReference type="NCBIfam" id="TIGR00065"/>
    </source>
</evidence>
<dbReference type="InterPro" id="IPR020805">
    <property type="entry name" value="Cell_div_FtsZ_CS"/>
</dbReference>
<comment type="subunit">
    <text evidence="4">Homodimer. Polymerizes to form a dynamic ring structure in a strictly GTP-dependent manner. Interacts directly with several other division proteins.</text>
</comment>
<feature type="compositionally biased region" description="Basic and acidic residues" evidence="7">
    <location>
        <begin position="480"/>
        <end position="494"/>
    </location>
</feature>
<keyword evidence="3 4" id="KW-0342">GTP-binding</keyword>
<dbReference type="Proteomes" id="UP000199021">
    <property type="component" value="Unassembled WGS sequence"/>
</dbReference>
<feature type="binding site" evidence="4">
    <location>
        <position position="143"/>
    </location>
    <ligand>
        <name>GTP</name>
        <dbReference type="ChEBI" id="CHEBI:37565"/>
    </ligand>
</feature>
<dbReference type="AlphaFoldDB" id="A0A1H9EMB9"/>
<dbReference type="InterPro" id="IPR003008">
    <property type="entry name" value="Tubulin_FtsZ_GTPase"/>
</dbReference>
<dbReference type="SUPFAM" id="SSF55307">
    <property type="entry name" value="Tubulin C-terminal domain-like"/>
    <property type="match status" value="1"/>
</dbReference>
<dbReference type="InterPro" id="IPR000158">
    <property type="entry name" value="Cell_div_FtsZ"/>
</dbReference>
<dbReference type="STRING" id="478744.SAMN05444359_107112"/>
<dbReference type="GO" id="GO:0000917">
    <property type="term" value="P:division septum assembly"/>
    <property type="evidence" value="ECO:0007669"/>
    <property type="project" value="UniProtKB-KW"/>
</dbReference>
<dbReference type="OrthoDB" id="9813375at2"/>
<protein>
    <recommendedName>
        <fullName evidence="4 5">Cell division protein FtsZ</fullName>
    </recommendedName>
</protein>
<dbReference type="GO" id="GO:0003924">
    <property type="term" value="F:GTPase activity"/>
    <property type="evidence" value="ECO:0007669"/>
    <property type="project" value="UniProtKB-UniRule"/>
</dbReference>
<feature type="compositionally biased region" description="Basic and acidic residues" evidence="7">
    <location>
        <begin position="405"/>
        <end position="433"/>
    </location>
</feature>
<dbReference type="GO" id="GO:0005525">
    <property type="term" value="F:GTP binding"/>
    <property type="evidence" value="ECO:0007669"/>
    <property type="project" value="UniProtKB-UniRule"/>
</dbReference>
<dbReference type="PRINTS" id="PR00423">
    <property type="entry name" value="CELLDVISFTSZ"/>
</dbReference>
<dbReference type="InterPro" id="IPR036525">
    <property type="entry name" value="Tubulin/FtsZ_GTPase_sf"/>
</dbReference>
<feature type="binding site" evidence="4">
    <location>
        <position position="186"/>
    </location>
    <ligand>
        <name>GTP</name>
        <dbReference type="ChEBI" id="CHEBI:37565"/>
    </ligand>
</feature>
<dbReference type="InterPro" id="IPR045061">
    <property type="entry name" value="FtsZ/CetZ"/>
</dbReference>
<dbReference type="HAMAP" id="MF_00909">
    <property type="entry name" value="FtsZ"/>
    <property type="match status" value="1"/>
</dbReference>
<dbReference type="GO" id="GO:0032153">
    <property type="term" value="C:cell division site"/>
    <property type="evidence" value="ECO:0007669"/>
    <property type="project" value="UniProtKB-UniRule"/>
</dbReference>
<keyword evidence="4 6" id="KW-0717">Septation</keyword>